<comment type="caution">
    <text evidence="2">The sequence shown here is derived from an EMBL/GenBank/DDBJ whole genome shotgun (WGS) entry which is preliminary data.</text>
</comment>
<feature type="compositionally biased region" description="Polar residues" evidence="1">
    <location>
        <begin position="341"/>
        <end position="355"/>
    </location>
</feature>
<feature type="region of interest" description="Disordered" evidence="1">
    <location>
        <begin position="290"/>
        <end position="355"/>
    </location>
</feature>
<evidence type="ECO:0000313" key="3">
    <source>
        <dbReference type="Proteomes" id="UP000324897"/>
    </source>
</evidence>
<feature type="non-terminal residue" evidence="2">
    <location>
        <position position="1"/>
    </location>
</feature>
<dbReference type="EMBL" id="RWGY01000005">
    <property type="protein sequence ID" value="TVU43528.1"/>
    <property type="molecule type" value="Genomic_DNA"/>
</dbReference>
<dbReference type="Proteomes" id="UP000324897">
    <property type="component" value="Unassembled WGS sequence"/>
</dbReference>
<dbReference type="AlphaFoldDB" id="A0A5J9W5T1"/>
<feature type="compositionally biased region" description="Basic and acidic residues" evidence="1">
    <location>
        <begin position="118"/>
        <end position="128"/>
    </location>
</feature>
<feature type="region of interest" description="Disordered" evidence="1">
    <location>
        <begin position="54"/>
        <end position="131"/>
    </location>
</feature>
<feature type="region of interest" description="Disordered" evidence="1">
    <location>
        <begin position="453"/>
        <end position="472"/>
    </location>
</feature>
<feature type="compositionally biased region" description="Basic and acidic residues" evidence="1">
    <location>
        <begin position="308"/>
        <end position="340"/>
    </location>
</feature>
<sequence>MRCGLRRPGVVDVVLVVTAGRHTTDAPAMPPTTTKSSHATLPRRTYAQALLLGMETGGGNGSGQGNEADREAAARGPASTQSALVGRGGAAMTGDAQGFRNNQGYRAGYNRSRNYGYDGRHGGYDRPWPRPYNRPPRYNGYGRGPEAGGQGFCPQGQRMRPGFGNQGPGGQALGTGAHGQVGVHAHGTTHGQGPAMQVQGAGIQAQHQVAPVQAQTHGAGAQQNGMGGQQQLMHAHPVQNTQLVPPQAIVQENIAAPVEDPGAVVPEVFLKEKAGKAARFYVVHLQVEGRDPEPNVDNMELDDGGDDGQDKKGDEENRNNGMDDKGNKRDEAKSEQHKENNSLTTTQGQQENGSKVNEALLVEDVDESGEGVNMMRSSKYPNAVATDLQALAAVQCMDWATDLHVGLREACLEAAQPGEKAQAQAQAKLVGPGLAAKVPACVAATKQAARAADAADGLDGGGLEPGEEAEGT</sequence>
<name>A0A5J9W5T1_9POAL</name>
<keyword evidence="3" id="KW-1185">Reference proteome</keyword>
<organism evidence="2 3">
    <name type="scientific">Eragrostis curvula</name>
    <name type="common">weeping love grass</name>
    <dbReference type="NCBI Taxonomy" id="38414"/>
    <lineage>
        <taxon>Eukaryota</taxon>
        <taxon>Viridiplantae</taxon>
        <taxon>Streptophyta</taxon>
        <taxon>Embryophyta</taxon>
        <taxon>Tracheophyta</taxon>
        <taxon>Spermatophyta</taxon>
        <taxon>Magnoliopsida</taxon>
        <taxon>Liliopsida</taxon>
        <taxon>Poales</taxon>
        <taxon>Poaceae</taxon>
        <taxon>PACMAD clade</taxon>
        <taxon>Chloridoideae</taxon>
        <taxon>Eragrostideae</taxon>
        <taxon>Eragrostidinae</taxon>
        <taxon>Eragrostis</taxon>
    </lineage>
</organism>
<dbReference type="Gramene" id="TVU43528">
    <property type="protein sequence ID" value="TVU43528"/>
    <property type="gene ID" value="EJB05_10006"/>
</dbReference>
<gene>
    <name evidence="2" type="ORF">EJB05_10006</name>
</gene>
<evidence type="ECO:0000256" key="1">
    <source>
        <dbReference type="SAM" id="MobiDB-lite"/>
    </source>
</evidence>
<proteinExistence type="predicted"/>
<accession>A0A5J9W5T1</accession>
<feature type="compositionally biased region" description="Gly residues" evidence="1">
    <location>
        <begin position="55"/>
        <end position="64"/>
    </location>
</feature>
<reference evidence="2 3" key="1">
    <citation type="journal article" date="2019" name="Sci. Rep.">
        <title>A high-quality genome of Eragrostis curvula grass provides insights into Poaceae evolution and supports new strategies to enhance forage quality.</title>
        <authorList>
            <person name="Carballo J."/>
            <person name="Santos B.A.C.M."/>
            <person name="Zappacosta D."/>
            <person name="Garbus I."/>
            <person name="Selva J.P."/>
            <person name="Gallo C.A."/>
            <person name="Diaz A."/>
            <person name="Albertini E."/>
            <person name="Caccamo M."/>
            <person name="Echenique V."/>
        </authorList>
    </citation>
    <scope>NUCLEOTIDE SEQUENCE [LARGE SCALE GENOMIC DNA]</scope>
    <source>
        <strain evidence="3">cv. Victoria</strain>
        <tissue evidence="2">Leaf</tissue>
    </source>
</reference>
<evidence type="ECO:0000313" key="2">
    <source>
        <dbReference type="EMBL" id="TVU43528.1"/>
    </source>
</evidence>
<protein>
    <submittedName>
        <fullName evidence="2">Uncharacterized protein</fullName>
    </submittedName>
</protein>